<dbReference type="Pfam" id="PF02779">
    <property type="entry name" value="Transket_pyr"/>
    <property type="match status" value="1"/>
</dbReference>
<evidence type="ECO:0000256" key="18">
    <source>
        <dbReference type="PIRSR" id="PIRSR605478-4"/>
    </source>
</evidence>
<evidence type="ECO:0000256" key="12">
    <source>
        <dbReference type="ARBA" id="ARBA00023052"/>
    </source>
</evidence>
<dbReference type="GO" id="GO:0005829">
    <property type="term" value="C:cytosol"/>
    <property type="evidence" value="ECO:0007669"/>
    <property type="project" value="TreeGrafter"/>
</dbReference>
<dbReference type="PANTHER" id="PTHR43522:SF2">
    <property type="entry name" value="TRANSKETOLASE 1-RELATED"/>
    <property type="match status" value="1"/>
</dbReference>
<feature type="domain" description="Transketolase-like pyrimidine-binding" evidence="21">
    <location>
        <begin position="349"/>
        <end position="521"/>
    </location>
</feature>
<comment type="cofactor">
    <cofactor evidence="3">
        <name>Co(2+)</name>
        <dbReference type="ChEBI" id="CHEBI:48828"/>
    </cofactor>
</comment>
<evidence type="ECO:0000256" key="11">
    <source>
        <dbReference type="ARBA" id="ARBA00022842"/>
    </source>
</evidence>
<evidence type="ECO:0000256" key="3">
    <source>
        <dbReference type="ARBA" id="ARBA00001941"/>
    </source>
</evidence>
<feature type="site" description="Important for catalytic activity" evidence="19">
    <location>
        <position position="26"/>
    </location>
</feature>
<comment type="cofactor">
    <cofactor evidence="20">
        <name>Mg(2+)</name>
        <dbReference type="ChEBI" id="CHEBI:18420"/>
    </cofactor>
    <cofactor evidence="20">
        <name>Ca(2+)</name>
        <dbReference type="ChEBI" id="CHEBI:29108"/>
    </cofactor>
    <cofactor evidence="20">
        <name>Mn(2+)</name>
        <dbReference type="ChEBI" id="CHEBI:29035"/>
    </cofactor>
    <cofactor evidence="20">
        <name>Co(2+)</name>
        <dbReference type="ChEBI" id="CHEBI:48828"/>
    </cofactor>
    <text evidence="20">Binds 1 Mg(2+) ion per subunit. Can also utilize other divalent metal cations, such as Ca(2+), Mn(2+) and Co(2+).</text>
</comment>
<dbReference type="RefSeq" id="WP_008902345.1">
    <property type="nucleotide sequence ID" value="NZ_GL397071.1"/>
</dbReference>
<feature type="binding site" evidence="17">
    <location>
        <position position="185"/>
    </location>
    <ligand>
        <name>thiamine diphosphate</name>
        <dbReference type="ChEBI" id="CHEBI:58937"/>
    </ligand>
</feature>
<dbReference type="NCBIfam" id="TIGR00232">
    <property type="entry name" value="tktlase_bact"/>
    <property type="match status" value="1"/>
</dbReference>
<protein>
    <recommendedName>
        <fullName evidence="7 14">Transketolase</fullName>
        <ecNumber evidence="7 14">2.2.1.1</ecNumber>
    </recommendedName>
</protein>
<feature type="binding site" evidence="16">
    <location>
        <position position="352"/>
    </location>
    <ligand>
        <name>substrate</name>
    </ligand>
</feature>
<feature type="binding site" evidence="17">
    <location>
        <position position="432"/>
    </location>
    <ligand>
        <name>thiamine diphosphate</name>
        <dbReference type="ChEBI" id="CHEBI:58937"/>
    </ligand>
</feature>
<dbReference type="Proteomes" id="UP000003280">
    <property type="component" value="Unassembled WGS sequence"/>
</dbReference>
<keyword evidence="9 18" id="KW-0479">Metal-binding</keyword>
<evidence type="ECO:0000313" key="23">
    <source>
        <dbReference type="Proteomes" id="UP000003280"/>
    </source>
</evidence>
<comment type="similarity">
    <text evidence="5 20">Belongs to the transketolase family.</text>
</comment>
<evidence type="ECO:0000256" key="6">
    <source>
        <dbReference type="ARBA" id="ARBA00011738"/>
    </source>
</evidence>
<dbReference type="CDD" id="cd02012">
    <property type="entry name" value="TPP_TK"/>
    <property type="match status" value="1"/>
</dbReference>
<feature type="binding site" evidence="16">
    <location>
        <position position="26"/>
    </location>
    <ligand>
        <name>substrate</name>
    </ligand>
</feature>
<evidence type="ECO:0000313" key="22">
    <source>
        <dbReference type="EMBL" id="EFM24704.1"/>
    </source>
</evidence>
<evidence type="ECO:0000256" key="8">
    <source>
        <dbReference type="ARBA" id="ARBA00022679"/>
    </source>
</evidence>
<dbReference type="EC" id="2.2.1.1" evidence="7 14"/>
<comment type="catalytic activity">
    <reaction evidence="13 20">
        <text>D-sedoheptulose 7-phosphate + D-glyceraldehyde 3-phosphate = aldehydo-D-ribose 5-phosphate + D-xylulose 5-phosphate</text>
        <dbReference type="Rhea" id="RHEA:10508"/>
        <dbReference type="ChEBI" id="CHEBI:57483"/>
        <dbReference type="ChEBI" id="CHEBI:57737"/>
        <dbReference type="ChEBI" id="CHEBI:58273"/>
        <dbReference type="ChEBI" id="CHEBI:59776"/>
        <dbReference type="EC" id="2.2.1.1"/>
    </reaction>
</comment>
<evidence type="ECO:0000256" key="19">
    <source>
        <dbReference type="PIRSR" id="PIRSR605478-5"/>
    </source>
</evidence>
<evidence type="ECO:0000259" key="21">
    <source>
        <dbReference type="SMART" id="SM00861"/>
    </source>
</evidence>
<comment type="caution">
    <text evidence="22">The sequence shown here is derived from an EMBL/GenBank/DDBJ whole genome shotgun (WGS) entry which is preliminary data.</text>
</comment>
<keyword evidence="8 20" id="KW-0808">Transferase</keyword>
<dbReference type="GO" id="GO:0046872">
    <property type="term" value="F:metal ion binding"/>
    <property type="evidence" value="ECO:0007669"/>
    <property type="project" value="UniProtKB-KW"/>
</dbReference>
<comment type="function">
    <text evidence="4 20">Catalyzes the transfer of a two-carbon ketol group from a ketose donor to an aldose acceptor, via a covalent intermediate with the cofactor thiamine pyrophosphate.</text>
</comment>
<feature type="binding site" evidence="18">
    <location>
        <position position="187"/>
    </location>
    <ligand>
        <name>Mg(2+)</name>
        <dbReference type="ChEBI" id="CHEBI:18420"/>
    </ligand>
</feature>
<comment type="cofactor">
    <cofactor evidence="1">
        <name>Ca(2+)</name>
        <dbReference type="ChEBI" id="CHEBI:29108"/>
    </cofactor>
</comment>
<evidence type="ECO:0000256" key="15">
    <source>
        <dbReference type="PIRSR" id="PIRSR605478-1"/>
    </source>
</evidence>
<feature type="active site" description="Proton donor" evidence="15">
    <location>
        <position position="406"/>
    </location>
</feature>
<feature type="binding site" evidence="17">
    <location>
        <position position="66"/>
    </location>
    <ligand>
        <name>thiamine diphosphate</name>
        <dbReference type="ChEBI" id="CHEBI:58937"/>
    </ligand>
</feature>
<dbReference type="PANTHER" id="PTHR43522">
    <property type="entry name" value="TRANSKETOLASE"/>
    <property type="match status" value="1"/>
</dbReference>
<organism evidence="22 23">
    <name type="scientific">Peptoniphilus duerdenii ATCC BAA-1640</name>
    <dbReference type="NCBI Taxonomy" id="862517"/>
    <lineage>
        <taxon>Bacteria</taxon>
        <taxon>Bacillati</taxon>
        <taxon>Bacillota</taxon>
        <taxon>Tissierellia</taxon>
        <taxon>Tissierellales</taxon>
        <taxon>Peptoniphilaceae</taxon>
        <taxon>Peptoniphilus</taxon>
    </lineage>
</organism>
<dbReference type="InterPro" id="IPR009014">
    <property type="entry name" value="Transketo_C/PFOR_II"/>
</dbReference>
<dbReference type="InterPro" id="IPR005474">
    <property type="entry name" value="Transketolase_N"/>
</dbReference>
<dbReference type="OrthoDB" id="8732661at2"/>
<dbReference type="eggNOG" id="COG0021">
    <property type="taxonomic scope" value="Bacteria"/>
</dbReference>
<dbReference type="GO" id="GO:0004802">
    <property type="term" value="F:transketolase activity"/>
    <property type="evidence" value="ECO:0007669"/>
    <property type="project" value="UniProtKB-UniRule"/>
</dbReference>
<feature type="binding site" evidence="16">
    <location>
        <position position="468"/>
    </location>
    <ligand>
        <name>substrate</name>
    </ligand>
</feature>
<feature type="binding site" evidence="16">
    <location>
        <position position="379"/>
    </location>
    <ligand>
        <name>substrate</name>
    </ligand>
</feature>
<dbReference type="SUPFAM" id="SSF52922">
    <property type="entry name" value="TK C-terminal domain-like"/>
    <property type="match status" value="1"/>
</dbReference>
<evidence type="ECO:0000256" key="7">
    <source>
        <dbReference type="ARBA" id="ARBA00013152"/>
    </source>
</evidence>
<dbReference type="SUPFAM" id="SSF52518">
    <property type="entry name" value="Thiamin diphosphate-binding fold (THDP-binding)"/>
    <property type="match status" value="2"/>
</dbReference>
<dbReference type="Gene3D" id="3.40.50.920">
    <property type="match status" value="1"/>
</dbReference>
<dbReference type="InterPro" id="IPR005475">
    <property type="entry name" value="Transketolase-like_Pyr-bd"/>
</dbReference>
<evidence type="ECO:0000256" key="14">
    <source>
        <dbReference type="NCBIfam" id="TIGR00232"/>
    </source>
</evidence>
<name>E0NN31_9FIRM</name>
<keyword evidence="12 17" id="KW-0786">Thiamine pyrophosphate</keyword>
<proteinExistence type="inferred from homology"/>
<dbReference type="HOGENOM" id="CLU_009227_0_0_9"/>
<evidence type="ECO:0000256" key="4">
    <source>
        <dbReference type="ARBA" id="ARBA00002931"/>
    </source>
</evidence>
<dbReference type="InterPro" id="IPR033247">
    <property type="entry name" value="Transketolase_fam"/>
</dbReference>
<keyword evidence="11 18" id="KW-0460">Magnesium</keyword>
<dbReference type="CDD" id="cd07033">
    <property type="entry name" value="TPP_PYR_DXS_TK_like"/>
    <property type="match status" value="1"/>
</dbReference>
<feature type="binding site" evidence="16">
    <location>
        <position position="456"/>
    </location>
    <ligand>
        <name>substrate</name>
    </ligand>
</feature>
<feature type="binding site" evidence="17">
    <location>
        <position position="259"/>
    </location>
    <ligand>
        <name>thiamine diphosphate</name>
        <dbReference type="ChEBI" id="CHEBI:58937"/>
    </ligand>
</feature>
<reference evidence="22 23" key="1">
    <citation type="submission" date="2010-07" db="EMBL/GenBank/DDBJ databases">
        <authorList>
            <person name="Muzny D."/>
            <person name="Qin X."/>
            <person name="Deng J."/>
            <person name="Jiang H."/>
            <person name="Liu Y."/>
            <person name="Qu J."/>
            <person name="Song X.-Z."/>
            <person name="Zhang L."/>
            <person name="Thornton R."/>
            <person name="Coyle M."/>
            <person name="Francisco L."/>
            <person name="Jackson L."/>
            <person name="Javaid M."/>
            <person name="Korchina V."/>
            <person name="Kovar C."/>
            <person name="Mata R."/>
            <person name="Mathew T."/>
            <person name="Ngo R."/>
            <person name="Nguyen L."/>
            <person name="Nguyen N."/>
            <person name="Okwuonu G."/>
            <person name="Ongeri F."/>
            <person name="Pham C."/>
            <person name="Simmons D."/>
            <person name="Wilczek-Boney K."/>
            <person name="Hale W."/>
            <person name="Jakkamsetti A."/>
            <person name="Pham P."/>
            <person name="Ruth R."/>
            <person name="San Lucas F."/>
            <person name="Warren J."/>
            <person name="Zhang J."/>
            <person name="Zhao Z."/>
            <person name="Zhou C."/>
            <person name="Zhu D."/>
            <person name="Lee S."/>
            <person name="Bess C."/>
            <person name="Blankenburg K."/>
            <person name="Forbes L."/>
            <person name="Fu Q."/>
            <person name="Gubbala S."/>
            <person name="Hirani K."/>
            <person name="Jayaseelan J.C."/>
            <person name="Lara F."/>
            <person name="Munidasa M."/>
            <person name="Palculict T."/>
            <person name="Patil S."/>
            <person name="Pu L.-L."/>
            <person name="Saada N."/>
            <person name="Tang L."/>
            <person name="Weissenberger G."/>
            <person name="Zhu Y."/>
            <person name="Hemphill L."/>
            <person name="Shang Y."/>
            <person name="Youmans B."/>
            <person name="Ayvaz T."/>
            <person name="Ross M."/>
            <person name="Santibanez J."/>
            <person name="Aqrawi P."/>
            <person name="Gross S."/>
            <person name="Joshi V."/>
            <person name="Fowler G."/>
            <person name="Nazareth L."/>
            <person name="Reid J."/>
            <person name="Worley K."/>
            <person name="Petrosino J."/>
            <person name="Highlander S."/>
            <person name="Gibbs R."/>
        </authorList>
    </citation>
    <scope>NUCLEOTIDE SEQUENCE [LARGE SCALE GENOMIC DNA]</scope>
    <source>
        <strain evidence="22 23">ATCC BAA-1640</strain>
    </source>
</reference>
<dbReference type="InterPro" id="IPR005478">
    <property type="entry name" value="Transketolase_bac-like"/>
</dbReference>
<dbReference type="InterPro" id="IPR049557">
    <property type="entry name" value="Transketolase_CS"/>
</dbReference>
<dbReference type="Pfam" id="PF22613">
    <property type="entry name" value="Transketolase_C_1"/>
    <property type="match status" value="1"/>
</dbReference>
<dbReference type="PROSITE" id="PS00802">
    <property type="entry name" value="TRANSKETOLASE_2"/>
    <property type="match status" value="1"/>
</dbReference>
<dbReference type="EMBL" id="AEEH01000048">
    <property type="protein sequence ID" value="EFM24704.1"/>
    <property type="molecule type" value="Genomic_DNA"/>
</dbReference>
<keyword evidence="23" id="KW-1185">Reference proteome</keyword>
<gene>
    <name evidence="22" type="primary">tkt</name>
    <name evidence="22" type="ORF">HMPREF9225_1570</name>
</gene>
<sequence>MNLEERSINAVRMLSVDAIEKANSGHPGLPLGAAAFTYELWANHLSINPDDQKWINRDRFVLSAGHGSAMLYSLLHLFGFGLTIDDLKAFRQVDSLTPGHPEYKHTNGVECTTGPLGQGIAMAVGMAMAEEHLAAMYNKDDLKLIDHYTYVVCGDGDLMEGVALEAISLAGTLNLNKLIVLYDSNKITIEGSTDLAFREDVVKKFEACGWCTREVSDGNNLMEINEAINSAKNDPHPTLIKINTKIGYGSPVANSSKAHGSPLGADNLKATKEYFGYSEEPFHVDEDVYENIKSHVENKKIIYEGWKRVEQLYKEKYPEEYKNLMDVYENKKKEAFLNEEDFYSFDKDLATRANSGEIINRIANKVNYLFGGSADLAPSNNTHMNNSSNFSAEDRLGNNINFGIREHAMGAITNGILLHGGLRSYCGTFLVFSDYMKPALRLASLQMLPNIFVLTHDSIGVGEDGPTHQPVDQIPMLRSIPNMIVFRPADGFETAVAWKVAMNSTSTPVCLILTRQKLKRLNSSINACKGAYIIKKEEGELEKIVIASGSEVSIALEAAEGLKGVRVVSMPSMELFEAQPAEYREEVLPSNIEKRISVEAASTFGWAKYVGLKGVSIGMESFGMSGPGPEVFEYFRITSSRIREELEKL</sequence>
<dbReference type="STRING" id="862517.HMPREF9225_1570"/>
<dbReference type="InterPro" id="IPR029061">
    <property type="entry name" value="THDP-binding"/>
</dbReference>
<accession>E0NN31</accession>
<evidence type="ECO:0000256" key="17">
    <source>
        <dbReference type="PIRSR" id="PIRSR605478-3"/>
    </source>
</evidence>
<keyword evidence="10 20" id="KW-0106">Calcium</keyword>
<feature type="binding site" evidence="16">
    <location>
        <position position="515"/>
    </location>
    <ligand>
        <name>substrate</name>
    </ligand>
</feature>
<feature type="binding site" evidence="16">
    <location>
        <position position="259"/>
    </location>
    <ligand>
        <name>substrate</name>
    </ligand>
</feature>
<evidence type="ECO:0000256" key="5">
    <source>
        <dbReference type="ARBA" id="ARBA00007131"/>
    </source>
</evidence>
<feature type="site" description="Important for catalytic activity" evidence="19">
    <location>
        <position position="259"/>
    </location>
</feature>
<comment type="subunit">
    <text evidence="6 20">Homodimer.</text>
</comment>
<dbReference type="SMART" id="SM00861">
    <property type="entry name" value="Transket_pyr"/>
    <property type="match status" value="1"/>
</dbReference>
<evidence type="ECO:0000256" key="13">
    <source>
        <dbReference type="ARBA" id="ARBA00049473"/>
    </source>
</evidence>
<comment type="cofactor">
    <cofactor evidence="18">
        <name>Mg(2+)</name>
        <dbReference type="ChEBI" id="CHEBI:18420"/>
    </cofactor>
    <text evidence="18">Binds 1 Mg(2+) ion per subunit. Can also utilize other divalent metal cations, such as Ca(2+), Mn(2+) and Co(2+).</text>
</comment>
<dbReference type="FunFam" id="3.40.50.970:FF:000004">
    <property type="entry name" value="Transketolase"/>
    <property type="match status" value="1"/>
</dbReference>
<feature type="binding site" evidence="17">
    <location>
        <begin position="114"/>
        <end position="116"/>
    </location>
    <ligand>
        <name>thiamine diphosphate</name>
        <dbReference type="ChEBI" id="CHEBI:58937"/>
    </ligand>
</feature>
<evidence type="ECO:0000256" key="16">
    <source>
        <dbReference type="PIRSR" id="PIRSR605478-2"/>
    </source>
</evidence>
<evidence type="ECO:0000256" key="20">
    <source>
        <dbReference type="RuleBase" id="RU004996"/>
    </source>
</evidence>
<dbReference type="Pfam" id="PF00456">
    <property type="entry name" value="Transketolase_N"/>
    <property type="match status" value="1"/>
</dbReference>
<evidence type="ECO:0000256" key="1">
    <source>
        <dbReference type="ARBA" id="ARBA00001913"/>
    </source>
</evidence>
<evidence type="ECO:0000256" key="9">
    <source>
        <dbReference type="ARBA" id="ARBA00022723"/>
    </source>
</evidence>
<evidence type="ECO:0000256" key="10">
    <source>
        <dbReference type="ARBA" id="ARBA00022837"/>
    </source>
</evidence>
<dbReference type="Gene3D" id="3.40.50.970">
    <property type="match status" value="2"/>
</dbReference>
<dbReference type="InterPro" id="IPR055152">
    <property type="entry name" value="Transketolase-like_C_2"/>
</dbReference>
<dbReference type="PROSITE" id="PS00801">
    <property type="entry name" value="TRANSKETOLASE_1"/>
    <property type="match status" value="1"/>
</dbReference>
<comment type="cofactor">
    <cofactor evidence="17">
        <name>thiamine diphosphate</name>
        <dbReference type="ChEBI" id="CHEBI:58937"/>
    </cofactor>
    <text evidence="17">Binds 1 thiamine pyrophosphate per subunit. During the reaction, the substrate forms a covalent intermediate with the cofactor.</text>
</comment>
<feature type="binding site" evidence="16">
    <location>
        <position position="464"/>
    </location>
    <ligand>
        <name>substrate</name>
    </ligand>
</feature>
<dbReference type="GO" id="GO:0006098">
    <property type="term" value="P:pentose-phosphate shunt"/>
    <property type="evidence" value="ECO:0007669"/>
    <property type="project" value="TreeGrafter"/>
</dbReference>
<comment type="cofactor">
    <cofactor evidence="2">
        <name>Mn(2+)</name>
        <dbReference type="ChEBI" id="CHEBI:29035"/>
    </cofactor>
</comment>
<dbReference type="AlphaFoldDB" id="E0NN31"/>
<dbReference type="FunFam" id="3.40.50.920:FF:000003">
    <property type="entry name" value="Transketolase"/>
    <property type="match status" value="1"/>
</dbReference>
<feature type="binding site" evidence="17">
    <location>
        <position position="156"/>
    </location>
    <ligand>
        <name>thiamine diphosphate</name>
        <dbReference type="ChEBI" id="CHEBI:58937"/>
    </ligand>
</feature>
<evidence type="ECO:0000256" key="2">
    <source>
        <dbReference type="ARBA" id="ARBA00001936"/>
    </source>
</evidence>
<dbReference type="InterPro" id="IPR020826">
    <property type="entry name" value="Transketolase_BS"/>
</dbReference>
<feature type="binding site" evidence="18">
    <location>
        <position position="185"/>
    </location>
    <ligand>
        <name>Mg(2+)</name>
        <dbReference type="ChEBI" id="CHEBI:18420"/>
    </ligand>
</feature>
<dbReference type="FunFam" id="3.40.50.970:FF:000045">
    <property type="entry name" value="Transketolase"/>
    <property type="match status" value="1"/>
</dbReference>
<feature type="binding site" evidence="18">
    <location>
        <position position="155"/>
    </location>
    <ligand>
        <name>Mg(2+)</name>
        <dbReference type="ChEBI" id="CHEBI:18420"/>
    </ligand>
</feature>